<dbReference type="Proteomes" id="UP000505355">
    <property type="component" value="Chromosome"/>
</dbReference>
<evidence type="ECO:0000313" key="3">
    <source>
        <dbReference type="Proteomes" id="UP000505355"/>
    </source>
</evidence>
<protein>
    <recommendedName>
        <fullName evidence="4">Aspartyl protease</fullName>
    </recommendedName>
</protein>
<gene>
    <name evidence="2" type="ORF">HQ865_08265</name>
</gene>
<dbReference type="InterPro" id="IPR021109">
    <property type="entry name" value="Peptidase_aspartic_dom_sf"/>
</dbReference>
<evidence type="ECO:0000256" key="1">
    <source>
        <dbReference type="SAM" id="SignalP"/>
    </source>
</evidence>
<proteinExistence type="predicted"/>
<dbReference type="RefSeq" id="WP_173414444.1">
    <property type="nucleotide sequence ID" value="NZ_CP054139.1"/>
</dbReference>
<keyword evidence="1" id="KW-0732">Signal</keyword>
<sequence length="397" mass="44568">MKRLFLYLPILFAHTLFAQSKLPVIRATAKSVSVKDGEFLNKNSWTLTPSARPDVFTADRTREAKYVTFYTDIDSIRVQVKPGTRYNFVILLNGKDSCFTQVASAIPPEDKFKNVAATHDTIPFTLTTHDAIAVKAVINNTDTLMLHLDLSSFDVHLTRDAILKKTHLLVTQPDAIAGKVTPNFNKMAKVTRLQMGQVVFTDPPVSTTGSTAHEMDGRFAWNLFEGKTIELDYDKSLIIIHNNLAKIPKGYQRSKLIFNRSNALVRGSFKIDGKVYTGNFSMDTGSETAMIVDSGWVGKQHLPVDRLKLIKSMTFSDPQNRTFQSNVVLTPSYTINNFPLGNVPALILSSKINPAGYELNFLGNDLLKRFNMLLDLKNDFIYLKPNHLIDVKYKQSS</sequence>
<accession>A0A7D4QEM6</accession>
<evidence type="ECO:0008006" key="4">
    <source>
        <dbReference type="Google" id="ProtNLM"/>
    </source>
</evidence>
<feature type="signal peptide" evidence="1">
    <location>
        <begin position="1"/>
        <end position="18"/>
    </location>
</feature>
<evidence type="ECO:0000313" key="2">
    <source>
        <dbReference type="EMBL" id="QKJ29752.1"/>
    </source>
</evidence>
<dbReference type="AlphaFoldDB" id="A0A7D4QEM6"/>
<keyword evidence="3" id="KW-1185">Reference proteome</keyword>
<dbReference type="EMBL" id="CP054139">
    <property type="protein sequence ID" value="QKJ29752.1"/>
    <property type="molecule type" value="Genomic_DNA"/>
</dbReference>
<organism evidence="2 3">
    <name type="scientific">Mucilaginibacter mali</name>
    <dbReference type="NCBI Taxonomy" id="2740462"/>
    <lineage>
        <taxon>Bacteria</taxon>
        <taxon>Pseudomonadati</taxon>
        <taxon>Bacteroidota</taxon>
        <taxon>Sphingobacteriia</taxon>
        <taxon>Sphingobacteriales</taxon>
        <taxon>Sphingobacteriaceae</taxon>
        <taxon>Mucilaginibacter</taxon>
    </lineage>
</organism>
<feature type="chain" id="PRO_5028885579" description="Aspartyl protease" evidence="1">
    <location>
        <begin position="19"/>
        <end position="397"/>
    </location>
</feature>
<dbReference type="Gene3D" id="2.40.70.10">
    <property type="entry name" value="Acid Proteases"/>
    <property type="match status" value="1"/>
</dbReference>
<dbReference type="KEGG" id="mmab:HQ865_08265"/>
<reference evidence="2 3" key="1">
    <citation type="submission" date="2020-05" db="EMBL/GenBank/DDBJ databases">
        <title>Mucilaginibacter mali sp. nov.</title>
        <authorList>
            <person name="Kim H.S."/>
            <person name="Lee K.C."/>
            <person name="Suh M.K."/>
            <person name="Kim J.-S."/>
            <person name="Han K.-I."/>
            <person name="Eom M.K."/>
            <person name="Shin Y.K."/>
            <person name="Lee J.-S."/>
        </authorList>
    </citation>
    <scope>NUCLEOTIDE SEQUENCE [LARGE SCALE GENOMIC DNA]</scope>
    <source>
        <strain evidence="2 3">G2-14</strain>
    </source>
</reference>
<name>A0A7D4QEM6_9SPHI</name>